<evidence type="ECO:0000313" key="3">
    <source>
        <dbReference type="Proteomes" id="UP001162162"/>
    </source>
</evidence>
<reference evidence="2" key="1">
    <citation type="journal article" date="2023" name="Insect Mol. Biol.">
        <title>Genome sequencing provides insights into the evolution of gene families encoding plant cell wall-degrading enzymes in longhorned beetles.</title>
        <authorList>
            <person name="Shin N.R."/>
            <person name="Okamura Y."/>
            <person name="Kirsch R."/>
            <person name="Pauchet Y."/>
        </authorList>
    </citation>
    <scope>NUCLEOTIDE SEQUENCE</scope>
    <source>
        <strain evidence="2">AMC_N1</strain>
    </source>
</reference>
<dbReference type="GO" id="GO:0016787">
    <property type="term" value="F:hydrolase activity"/>
    <property type="evidence" value="ECO:0007669"/>
    <property type="project" value="InterPro"/>
</dbReference>
<gene>
    <name evidence="2" type="ORF">NQ318_017677</name>
</gene>
<dbReference type="InterPro" id="IPR044925">
    <property type="entry name" value="His-Me_finger_sf"/>
</dbReference>
<protein>
    <recommendedName>
        <fullName evidence="1">DNA/RNA non-specific endonuclease/pyrophosphatase/phosphodiesterase domain-containing protein</fullName>
    </recommendedName>
</protein>
<accession>A0AAV8X8V0</accession>
<dbReference type="InterPro" id="IPR044929">
    <property type="entry name" value="DNA/RNA_non-sp_Endonuclease_sf"/>
</dbReference>
<dbReference type="GO" id="GO:0046872">
    <property type="term" value="F:metal ion binding"/>
    <property type="evidence" value="ECO:0007669"/>
    <property type="project" value="InterPro"/>
</dbReference>
<dbReference type="AlphaFoldDB" id="A0AAV8X8V0"/>
<dbReference type="EMBL" id="JAPWTK010000953">
    <property type="protein sequence ID" value="KAJ8934970.1"/>
    <property type="molecule type" value="Genomic_DNA"/>
</dbReference>
<dbReference type="Proteomes" id="UP001162162">
    <property type="component" value="Unassembled WGS sequence"/>
</dbReference>
<dbReference type="InterPro" id="IPR001604">
    <property type="entry name" value="Endo_G_ENPP1-like_dom"/>
</dbReference>
<dbReference type="SUPFAM" id="SSF54060">
    <property type="entry name" value="His-Me finger endonucleases"/>
    <property type="match status" value="1"/>
</dbReference>
<name>A0AAV8X8V0_9CUCU</name>
<sequence>CAISTNGDLGEPQPLIVNLNYTIRHPQTTDVVSFSGGENFMLSCPGTHLQVGVGDQKLNFSETETTTCVSDKQFTIQNTTTLFTNITCVQYPIQIARSTNDTCEEENQEIEIGFSVNSVYIRLLHICFDNKTHVTLYSHLQQKPSIRGRQSGFPRPSWINDDFYNFGRDTSNKNANGLLYNNIQIATISQLIGYNSTTSNPYINNTANLYLARGHLVAKADFAYGAEQRATFSMVSATQTRQSPMETKHT</sequence>
<comment type="caution">
    <text evidence="2">The sequence shown here is derived from an EMBL/GenBank/DDBJ whole genome shotgun (WGS) entry which is preliminary data.</text>
</comment>
<proteinExistence type="predicted"/>
<organism evidence="2 3">
    <name type="scientific">Aromia moschata</name>
    <dbReference type="NCBI Taxonomy" id="1265417"/>
    <lineage>
        <taxon>Eukaryota</taxon>
        <taxon>Metazoa</taxon>
        <taxon>Ecdysozoa</taxon>
        <taxon>Arthropoda</taxon>
        <taxon>Hexapoda</taxon>
        <taxon>Insecta</taxon>
        <taxon>Pterygota</taxon>
        <taxon>Neoptera</taxon>
        <taxon>Endopterygota</taxon>
        <taxon>Coleoptera</taxon>
        <taxon>Polyphaga</taxon>
        <taxon>Cucujiformia</taxon>
        <taxon>Chrysomeloidea</taxon>
        <taxon>Cerambycidae</taxon>
        <taxon>Cerambycinae</taxon>
        <taxon>Callichromatini</taxon>
        <taxon>Aromia</taxon>
    </lineage>
</organism>
<evidence type="ECO:0000259" key="1">
    <source>
        <dbReference type="Pfam" id="PF01223"/>
    </source>
</evidence>
<feature type="non-terminal residue" evidence="2">
    <location>
        <position position="1"/>
    </location>
</feature>
<dbReference type="Pfam" id="PF01223">
    <property type="entry name" value="Endonuclease_NS"/>
    <property type="match status" value="1"/>
</dbReference>
<dbReference type="GO" id="GO:0003676">
    <property type="term" value="F:nucleic acid binding"/>
    <property type="evidence" value="ECO:0007669"/>
    <property type="project" value="InterPro"/>
</dbReference>
<evidence type="ECO:0000313" key="2">
    <source>
        <dbReference type="EMBL" id="KAJ8934970.1"/>
    </source>
</evidence>
<feature type="domain" description="DNA/RNA non-specific endonuclease/pyrophosphatase/phosphodiesterase" evidence="1">
    <location>
        <begin position="124"/>
        <end position="235"/>
    </location>
</feature>
<keyword evidence="3" id="KW-1185">Reference proteome</keyword>
<dbReference type="Gene3D" id="3.40.570.10">
    <property type="entry name" value="Extracellular Endonuclease, subunit A"/>
    <property type="match status" value="1"/>
</dbReference>